<evidence type="ECO:0000313" key="4">
    <source>
        <dbReference type="EMBL" id="KGR85723.1"/>
    </source>
</evidence>
<evidence type="ECO:0000256" key="2">
    <source>
        <dbReference type="SAM" id="SignalP"/>
    </source>
</evidence>
<dbReference type="EMBL" id="JPVP01000053">
    <property type="protein sequence ID" value="KGR85723.1"/>
    <property type="molecule type" value="Genomic_DNA"/>
</dbReference>
<dbReference type="AlphaFoldDB" id="A0A0A3IS81"/>
<keyword evidence="1 2" id="KW-0732">Signal</keyword>
<gene>
    <name evidence="4" type="ORF">CD32_07670</name>
</gene>
<feature type="chain" id="PRO_5039383339" description="SbsA Ig-like domain-containing protein" evidence="2">
    <location>
        <begin position="24"/>
        <end position="529"/>
    </location>
</feature>
<dbReference type="STRING" id="1220589.CD32_07670"/>
<feature type="domain" description="SbsA Ig-like" evidence="3">
    <location>
        <begin position="429"/>
        <end position="523"/>
    </location>
</feature>
<dbReference type="eggNOG" id="ENOG5033BZ8">
    <property type="taxonomic scope" value="Bacteria"/>
</dbReference>
<dbReference type="Proteomes" id="UP000030437">
    <property type="component" value="Unassembled WGS sequence"/>
</dbReference>
<dbReference type="Gene3D" id="2.60.40.1220">
    <property type="match status" value="1"/>
</dbReference>
<dbReference type="Pfam" id="PF13205">
    <property type="entry name" value="Big_5"/>
    <property type="match status" value="1"/>
</dbReference>
<dbReference type="InterPro" id="IPR032812">
    <property type="entry name" value="SbsA_Ig"/>
</dbReference>
<evidence type="ECO:0000313" key="5">
    <source>
        <dbReference type="Proteomes" id="UP000030437"/>
    </source>
</evidence>
<dbReference type="RefSeq" id="WP_036153102.1">
    <property type="nucleotide sequence ID" value="NZ_AVCX01000008.1"/>
</dbReference>
<evidence type="ECO:0000256" key="1">
    <source>
        <dbReference type="ARBA" id="ARBA00022729"/>
    </source>
</evidence>
<comment type="caution">
    <text evidence="4">The sequence shown here is derived from an EMBL/GenBank/DDBJ whole genome shotgun (WGS) entry which is preliminary data.</text>
</comment>
<reference evidence="4 5" key="1">
    <citation type="submission" date="2014-02" db="EMBL/GenBank/DDBJ databases">
        <title>Draft genome sequence of Lysinibacillus odysseyi NBRC 100172.</title>
        <authorList>
            <person name="Zhang F."/>
            <person name="Wang G."/>
            <person name="Zhang L."/>
        </authorList>
    </citation>
    <scope>NUCLEOTIDE SEQUENCE [LARGE SCALE GENOMIC DNA]</scope>
    <source>
        <strain evidence="4 5">NBRC 100172</strain>
    </source>
</reference>
<organism evidence="4 5">
    <name type="scientific">Lysinibacillus odysseyi 34hs-1 = NBRC 100172</name>
    <dbReference type="NCBI Taxonomy" id="1220589"/>
    <lineage>
        <taxon>Bacteria</taxon>
        <taxon>Bacillati</taxon>
        <taxon>Bacillota</taxon>
        <taxon>Bacilli</taxon>
        <taxon>Bacillales</taxon>
        <taxon>Bacillaceae</taxon>
        <taxon>Lysinibacillus</taxon>
    </lineage>
</organism>
<feature type="signal peptide" evidence="2">
    <location>
        <begin position="1"/>
        <end position="23"/>
    </location>
</feature>
<dbReference type="InterPro" id="IPR014755">
    <property type="entry name" value="Cu-Rt/internalin_Ig-like"/>
</dbReference>
<name>A0A0A3IS81_9BACI</name>
<protein>
    <recommendedName>
        <fullName evidence="3">SbsA Ig-like domain-containing protein</fullName>
    </recommendedName>
</protein>
<evidence type="ECO:0000259" key="3">
    <source>
        <dbReference type="Pfam" id="PF13205"/>
    </source>
</evidence>
<keyword evidence="5" id="KW-1185">Reference proteome</keyword>
<proteinExistence type="predicted"/>
<sequence>MKRSVSILICCFFLCSFTIPASAKAEIGFNEQWQRTFDYSLYTALPTSTGDILAISFTADEEQLLFDFYKLNKKNGKIIRKILLKSGNIFPFKAEDGQAYLLFYEADTKNLILYDENLTVVWSLEQKSFPSYLEEIAYWEVKGDQLLFYNNQSLEPVLGFTKNGEMLTFPPVKHARPLLTPCGGEGFCPETATVDVHIQDSKRGIDKTVTLTPNFPVNHIVNFVSVFVYDWERYLDPASYEKIDFTKPDRYMMYINSVHQTDESQMTHRFIEFNADGKIIKEIEFAPNELEYDFFSTGDRFAFIHNQQYMLLNLDTMEMNSTQLDSTAAYSSSYEYPSYLMTDTSFYLFQEGYGLGQKFSRTEKKQDLLTVLKNYVILHSLDPAIPSLAYSPLTGEQAGELKQASHFLDVQETGSILAHTPNFEKYSYTLTMIQPAPVRTYAKNKSWTISFSQAVDPRSINDHTVYVLNAAGEQVDGITFTVDQKKITVHAPAKGYVTGELYTLVMTNNIKAANGRSMISGQTKKFKIR</sequence>
<accession>A0A0A3IS81</accession>